<proteinExistence type="predicted"/>
<name>A0A8D4N3R9_9GAMM</name>
<keyword evidence="1" id="KW-1133">Transmembrane helix</keyword>
<keyword evidence="1" id="KW-0812">Transmembrane</keyword>
<reference evidence="2 3" key="1">
    <citation type="submission" date="2018-09" db="EMBL/GenBank/DDBJ databases">
        <title>Yersinia kristensenii subsp. rochesterensis subsp. nov., Isolated from Human Feces.</title>
        <authorList>
            <person name="Cunningham S.A."/>
            <person name="Jeraldo P."/>
            <person name="Patel R."/>
        </authorList>
    </citation>
    <scope>NUCLEOTIDE SEQUENCE [LARGE SCALE GENOMIC DNA]</scope>
    <source>
        <strain evidence="2 3">ATCC BAA-2637</strain>
    </source>
</reference>
<accession>A0A8D4N3R9</accession>
<dbReference type="EMBL" id="CP032482">
    <property type="protein sequence ID" value="AYD44332.1"/>
    <property type="molecule type" value="Genomic_DNA"/>
</dbReference>
<dbReference type="GeneID" id="82553153"/>
<feature type="transmembrane region" description="Helical" evidence="1">
    <location>
        <begin position="51"/>
        <end position="74"/>
    </location>
</feature>
<evidence type="ECO:0000313" key="3">
    <source>
        <dbReference type="Proteomes" id="UP000265864"/>
    </source>
</evidence>
<protein>
    <submittedName>
        <fullName evidence="2">Uncharacterized protein</fullName>
    </submittedName>
</protein>
<organism evidence="2 3">
    <name type="scientific">Yersinia rochesterensis</name>
    <dbReference type="NCBI Taxonomy" id="1604335"/>
    <lineage>
        <taxon>Bacteria</taxon>
        <taxon>Pseudomonadati</taxon>
        <taxon>Pseudomonadota</taxon>
        <taxon>Gammaproteobacteria</taxon>
        <taxon>Enterobacterales</taxon>
        <taxon>Yersiniaceae</taxon>
        <taxon>Yersinia</taxon>
    </lineage>
</organism>
<keyword evidence="1" id="KW-0472">Membrane</keyword>
<evidence type="ECO:0000313" key="2">
    <source>
        <dbReference type="EMBL" id="AYD44332.1"/>
    </source>
</evidence>
<dbReference type="RefSeq" id="WP_120011289.1">
    <property type="nucleotide sequence ID" value="NZ_CP032482.1"/>
</dbReference>
<gene>
    <name evidence="2" type="ORF">DXZ79_11905</name>
</gene>
<evidence type="ECO:0000256" key="1">
    <source>
        <dbReference type="SAM" id="Phobius"/>
    </source>
</evidence>
<dbReference type="Proteomes" id="UP000265864">
    <property type="component" value="Chromosome"/>
</dbReference>
<dbReference type="AlphaFoldDB" id="A0A8D4N3R9"/>
<sequence length="75" mass="8263">MIFANVVPNKTRFFLCRVTAGVFSPVGIDLKKQQNTTQNSDYSTGICDAQFALVVLLTTSCLLIAITLIVILWLI</sequence>